<dbReference type="PANTHER" id="PTHR11266">
    <property type="entry name" value="PEROXISOMAL MEMBRANE PROTEIN 2, PXMP2 MPV17"/>
    <property type="match status" value="1"/>
</dbReference>
<keyword evidence="4" id="KW-1133">Transmembrane helix</keyword>
<accession>A0A061R536</accession>
<dbReference type="InterPro" id="IPR007248">
    <property type="entry name" value="Mpv17_PMP22"/>
</dbReference>
<evidence type="ECO:0000256" key="7">
    <source>
        <dbReference type="SAM" id="MobiDB-lite"/>
    </source>
</evidence>
<sequence>MALNILAAAPDCQAGLRPQKAQLSERIRLSTSAQARASVHGPKQKNCGAGAGRPPPSQGGSNGNGGSSNGGGSGGGGRGGGGGGPEPSGGFVGGSASLLAAVSSHSFQKALKDALLCCGTFVLADFVIQVAQSGGMADLDFMRLARLAAFGLLIKGPAMSTFYSFIDSRLPGNTARRVLEKLMVDQTGWSWINNAAFLFALPVMEGRSLLDACERVKQEFPGLQRNAYMLWPAAHLVNYAFVPSAGRTLYVSLVSLTWTGICCFTSQQA</sequence>
<comment type="subcellular location">
    <subcellularLocation>
        <location evidence="1">Membrane</location>
        <topology evidence="1">Multi-pass membrane protein</topology>
    </subcellularLocation>
</comment>
<evidence type="ECO:0000313" key="8">
    <source>
        <dbReference type="EMBL" id="JAC65879.1"/>
    </source>
</evidence>
<evidence type="ECO:0000256" key="3">
    <source>
        <dbReference type="ARBA" id="ARBA00022692"/>
    </source>
</evidence>
<evidence type="ECO:0000256" key="2">
    <source>
        <dbReference type="ARBA" id="ARBA00006824"/>
    </source>
</evidence>
<keyword evidence="5" id="KW-0472">Membrane</keyword>
<dbReference type="EMBL" id="GBEZ01020822">
    <property type="protein sequence ID" value="JAC65879.1"/>
    <property type="molecule type" value="Transcribed_RNA"/>
</dbReference>
<reference evidence="8" key="1">
    <citation type="submission" date="2014-05" db="EMBL/GenBank/DDBJ databases">
        <title>The transcriptome of the halophilic microalga Tetraselmis sp. GSL018 isolated from the Great Salt Lake, Utah.</title>
        <authorList>
            <person name="Jinkerson R.E."/>
            <person name="D'Adamo S."/>
            <person name="Posewitz M.C."/>
        </authorList>
    </citation>
    <scope>NUCLEOTIDE SEQUENCE</scope>
    <source>
        <strain evidence="8">GSL018</strain>
    </source>
</reference>
<dbReference type="GO" id="GO:0016020">
    <property type="term" value="C:membrane"/>
    <property type="evidence" value="ECO:0007669"/>
    <property type="project" value="UniProtKB-SubCell"/>
</dbReference>
<protein>
    <submittedName>
        <fullName evidence="8">Protein Mpv17</fullName>
    </submittedName>
</protein>
<comment type="similarity">
    <text evidence="2 6">Belongs to the peroxisomal membrane protein PXMP2/4 family.</text>
</comment>
<gene>
    <name evidence="8" type="primary">MPV17</name>
    <name evidence="8" type="ORF">TSPGSL018_15024</name>
</gene>
<name>A0A061R536_9CHLO</name>
<dbReference type="PANTHER" id="PTHR11266:SF17">
    <property type="entry name" value="PROTEIN MPV17"/>
    <property type="match status" value="1"/>
</dbReference>
<feature type="region of interest" description="Disordered" evidence="7">
    <location>
        <begin position="30"/>
        <end position="88"/>
    </location>
</feature>
<evidence type="ECO:0000256" key="1">
    <source>
        <dbReference type="ARBA" id="ARBA00004141"/>
    </source>
</evidence>
<proteinExistence type="inferred from homology"/>
<keyword evidence="3" id="KW-0812">Transmembrane</keyword>
<dbReference type="AlphaFoldDB" id="A0A061R536"/>
<organism evidence="8">
    <name type="scientific">Tetraselmis sp. GSL018</name>
    <dbReference type="NCBI Taxonomy" id="582737"/>
    <lineage>
        <taxon>Eukaryota</taxon>
        <taxon>Viridiplantae</taxon>
        <taxon>Chlorophyta</taxon>
        <taxon>core chlorophytes</taxon>
        <taxon>Chlorodendrophyceae</taxon>
        <taxon>Chlorodendrales</taxon>
        <taxon>Chlorodendraceae</taxon>
        <taxon>Tetraselmis</taxon>
    </lineage>
</organism>
<feature type="compositionally biased region" description="Gly residues" evidence="7">
    <location>
        <begin position="60"/>
        <end position="88"/>
    </location>
</feature>
<evidence type="ECO:0000256" key="4">
    <source>
        <dbReference type="ARBA" id="ARBA00022989"/>
    </source>
</evidence>
<dbReference type="Pfam" id="PF04117">
    <property type="entry name" value="Mpv17_PMP22"/>
    <property type="match status" value="1"/>
</dbReference>
<evidence type="ECO:0000256" key="5">
    <source>
        <dbReference type="ARBA" id="ARBA00023136"/>
    </source>
</evidence>
<dbReference type="GO" id="GO:0005737">
    <property type="term" value="C:cytoplasm"/>
    <property type="evidence" value="ECO:0007669"/>
    <property type="project" value="TreeGrafter"/>
</dbReference>
<evidence type="ECO:0000256" key="6">
    <source>
        <dbReference type="RuleBase" id="RU363053"/>
    </source>
</evidence>